<evidence type="ECO:0000313" key="2">
    <source>
        <dbReference type="Proteomes" id="UP001066276"/>
    </source>
</evidence>
<proteinExistence type="predicted"/>
<organism evidence="1 2">
    <name type="scientific">Pleurodeles waltl</name>
    <name type="common">Iberian ribbed newt</name>
    <dbReference type="NCBI Taxonomy" id="8319"/>
    <lineage>
        <taxon>Eukaryota</taxon>
        <taxon>Metazoa</taxon>
        <taxon>Chordata</taxon>
        <taxon>Craniata</taxon>
        <taxon>Vertebrata</taxon>
        <taxon>Euteleostomi</taxon>
        <taxon>Amphibia</taxon>
        <taxon>Batrachia</taxon>
        <taxon>Caudata</taxon>
        <taxon>Salamandroidea</taxon>
        <taxon>Salamandridae</taxon>
        <taxon>Pleurodelinae</taxon>
        <taxon>Pleurodeles</taxon>
    </lineage>
</organism>
<accession>A0AAV7P5C8</accession>
<sequence>MQGLPGPESAEWIDALLCCRGKKRRTPTRLKEKRCKVSLINNLYFSKLVLCHCVVFSWNYCVCWYTYFIPSTLKLSLPARAKLPRGAIKDFLYQHLDSVLKLLPFQVVPNPVPGPLKEETGERRTKSTDFRGLRTDAADVYN</sequence>
<comment type="caution">
    <text evidence="1">The sequence shown here is derived from an EMBL/GenBank/DDBJ whole genome shotgun (WGS) entry which is preliminary data.</text>
</comment>
<evidence type="ECO:0000313" key="1">
    <source>
        <dbReference type="EMBL" id="KAJ1123462.1"/>
    </source>
</evidence>
<protein>
    <submittedName>
        <fullName evidence="1">Uncharacterized protein</fullName>
    </submittedName>
</protein>
<dbReference type="AlphaFoldDB" id="A0AAV7P5C8"/>
<reference evidence="1" key="1">
    <citation type="journal article" date="2022" name="bioRxiv">
        <title>Sequencing and chromosome-scale assembly of the giantPleurodeles waltlgenome.</title>
        <authorList>
            <person name="Brown T."/>
            <person name="Elewa A."/>
            <person name="Iarovenko S."/>
            <person name="Subramanian E."/>
            <person name="Araus A.J."/>
            <person name="Petzold A."/>
            <person name="Susuki M."/>
            <person name="Suzuki K.-i.T."/>
            <person name="Hayashi T."/>
            <person name="Toyoda A."/>
            <person name="Oliveira C."/>
            <person name="Osipova E."/>
            <person name="Leigh N.D."/>
            <person name="Simon A."/>
            <person name="Yun M.H."/>
        </authorList>
    </citation>
    <scope>NUCLEOTIDE SEQUENCE</scope>
    <source>
        <strain evidence="1">20211129_DDA</strain>
        <tissue evidence="1">Liver</tissue>
    </source>
</reference>
<name>A0AAV7P5C8_PLEWA</name>
<gene>
    <name evidence="1" type="ORF">NDU88_001931</name>
</gene>
<keyword evidence="2" id="KW-1185">Reference proteome</keyword>
<dbReference type="Proteomes" id="UP001066276">
    <property type="component" value="Chromosome 7"/>
</dbReference>
<dbReference type="EMBL" id="JANPWB010000011">
    <property type="protein sequence ID" value="KAJ1123462.1"/>
    <property type="molecule type" value="Genomic_DNA"/>
</dbReference>